<dbReference type="NCBIfam" id="NF003132">
    <property type="entry name" value="PRK04046.2-4"/>
    <property type="match status" value="1"/>
</dbReference>
<dbReference type="SUPFAM" id="SSF55909">
    <property type="entry name" value="Pentein"/>
    <property type="match status" value="1"/>
</dbReference>
<dbReference type="Pfam" id="PF01912">
    <property type="entry name" value="eIF-6"/>
    <property type="match status" value="1"/>
</dbReference>
<keyword evidence="1 3" id="KW-0396">Initiation factor</keyword>
<dbReference type="GO" id="GO:0043022">
    <property type="term" value="F:ribosome binding"/>
    <property type="evidence" value="ECO:0007669"/>
    <property type="project" value="InterPro"/>
</dbReference>
<dbReference type="STRING" id="679926.Mpet_1850"/>
<dbReference type="EMBL" id="CP002117">
    <property type="protein sequence ID" value="ADN36602.1"/>
    <property type="molecule type" value="Genomic_DNA"/>
</dbReference>
<organism evidence="4 5">
    <name type="scientific">Methanolacinia petrolearia (strain DSM 11571 / OCM 486 / SEBR 4847)</name>
    <name type="common">Methanoplanus petrolearius</name>
    <dbReference type="NCBI Taxonomy" id="679926"/>
    <lineage>
        <taxon>Archaea</taxon>
        <taxon>Methanobacteriati</taxon>
        <taxon>Methanobacteriota</taxon>
        <taxon>Stenosarchaea group</taxon>
        <taxon>Methanomicrobia</taxon>
        <taxon>Methanomicrobiales</taxon>
        <taxon>Methanomicrobiaceae</taxon>
        <taxon>Methanolacinia</taxon>
    </lineage>
</organism>
<sequence>MVETISFAGDEHIGVYTRVFEDVAFVPLDATEEYIGSVEKRLGVEVVQTTIQGCSIIGSLLAGNSSGMIVSGLASTEEINLLKKYSKVMLLERTMNAAGNIILANDHFAAVHPEISERTAEKISEFLEVPVLMMNIGKIPTVGMAAVATNRGVILNPGASATEIAEIEEITELPVGTGTVNMGSTLIGTGLLANSKSYLAGISTSGYELGRIEEVFGF</sequence>
<dbReference type="KEGG" id="mpi:Mpet_1850"/>
<comment type="similarity">
    <text evidence="3">Belongs to the eIF-6 family.</text>
</comment>
<dbReference type="HOGENOM" id="CLU_071894_1_0_2"/>
<dbReference type="Proteomes" id="UP000006565">
    <property type="component" value="Chromosome"/>
</dbReference>
<accession>E1RIL0</accession>
<evidence type="ECO:0000256" key="1">
    <source>
        <dbReference type="ARBA" id="ARBA00022540"/>
    </source>
</evidence>
<dbReference type="SMART" id="SM00654">
    <property type="entry name" value="eIF6"/>
    <property type="match status" value="1"/>
</dbReference>
<dbReference type="PANTHER" id="PTHR10784">
    <property type="entry name" value="TRANSLATION INITIATION FACTOR 6"/>
    <property type="match status" value="1"/>
</dbReference>
<protein>
    <recommendedName>
        <fullName evidence="3">Translation initiation factor 6</fullName>
        <shortName evidence="3">aIF-6</shortName>
    </recommendedName>
</protein>
<evidence type="ECO:0000256" key="2">
    <source>
        <dbReference type="ARBA" id="ARBA00022917"/>
    </source>
</evidence>
<dbReference type="PIRSF" id="PIRSF006413">
    <property type="entry name" value="IF-6"/>
    <property type="match status" value="1"/>
</dbReference>
<keyword evidence="5" id="KW-1185">Reference proteome</keyword>
<evidence type="ECO:0000256" key="3">
    <source>
        <dbReference type="HAMAP-Rule" id="MF_00032"/>
    </source>
</evidence>
<dbReference type="AlphaFoldDB" id="E1RIL0"/>
<proteinExistence type="inferred from homology"/>
<name>E1RIL0_METP4</name>
<dbReference type="eggNOG" id="arCOG04176">
    <property type="taxonomic scope" value="Archaea"/>
</dbReference>
<evidence type="ECO:0000313" key="5">
    <source>
        <dbReference type="Proteomes" id="UP000006565"/>
    </source>
</evidence>
<dbReference type="GO" id="GO:0042256">
    <property type="term" value="P:cytosolic ribosome assembly"/>
    <property type="evidence" value="ECO:0007669"/>
    <property type="project" value="InterPro"/>
</dbReference>
<dbReference type="NCBIfam" id="TIGR00323">
    <property type="entry name" value="eIF-6"/>
    <property type="match status" value="1"/>
</dbReference>
<dbReference type="GO" id="GO:0003743">
    <property type="term" value="F:translation initiation factor activity"/>
    <property type="evidence" value="ECO:0007669"/>
    <property type="project" value="UniProtKB-UniRule"/>
</dbReference>
<dbReference type="Gene3D" id="3.75.10.10">
    <property type="entry name" value="L-arginine/glycine Amidinotransferase, Chain A"/>
    <property type="match status" value="1"/>
</dbReference>
<dbReference type="GeneID" id="9744327"/>
<dbReference type="HAMAP" id="MF_00032">
    <property type="entry name" value="eIF_6"/>
    <property type="match status" value="1"/>
</dbReference>
<dbReference type="OrthoDB" id="33582at2157"/>
<dbReference type="InterPro" id="IPR002769">
    <property type="entry name" value="eIF6"/>
</dbReference>
<comment type="function">
    <text evidence="3">Binds to the 50S ribosomal subunit and prevents its association with the 30S ribosomal subunit to form the 70S initiation complex.</text>
</comment>
<reference evidence="4 5" key="1">
    <citation type="journal article" date="2010" name="Stand. Genomic Sci.">
        <title>Complete genome sequence of Methanoplanus petrolearius type strain (SEBR 4847).</title>
        <authorList>
            <person name="Brambilla E."/>
            <person name="Djao O.D."/>
            <person name="Daligault H."/>
            <person name="Lapidus A."/>
            <person name="Lucas S."/>
            <person name="Hammon N."/>
            <person name="Nolan M."/>
            <person name="Tice H."/>
            <person name="Cheng J.F."/>
            <person name="Han C."/>
            <person name="Tapia R."/>
            <person name="Goodwin L."/>
            <person name="Pitluck S."/>
            <person name="Liolios K."/>
            <person name="Ivanova N."/>
            <person name="Mavromatis K."/>
            <person name="Mikhailova N."/>
            <person name="Pati A."/>
            <person name="Chen A."/>
            <person name="Palaniappan K."/>
            <person name="Land M."/>
            <person name="Hauser L."/>
            <person name="Chang Y.J."/>
            <person name="Jeffries C.D."/>
            <person name="Rohde M."/>
            <person name="Spring S."/>
            <person name="Sikorski J."/>
            <person name="Goker M."/>
            <person name="Woyke T."/>
            <person name="Bristow J."/>
            <person name="Eisen J.A."/>
            <person name="Markowitz V."/>
            <person name="Hugenholtz P."/>
            <person name="Kyrpides N.C."/>
            <person name="Klenk H.P."/>
        </authorList>
    </citation>
    <scope>NUCLEOTIDE SEQUENCE [LARGE SCALE GENOMIC DNA]</scope>
    <source>
        <strain evidence="5">DSM 11571 / OCM 486 / SEBR 4847</strain>
    </source>
</reference>
<evidence type="ECO:0000313" key="4">
    <source>
        <dbReference type="EMBL" id="ADN36602.1"/>
    </source>
</evidence>
<keyword evidence="2 3" id="KW-0648">Protein biosynthesis</keyword>
<dbReference type="RefSeq" id="WP_013329779.1">
    <property type="nucleotide sequence ID" value="NC_014507.1"/>
</dbReference>
<gene>
    <name evidence="3" type="primary">eif6</name>
    <name evidence="4" type="ordered locus">Mpet_1850</name>
</gene>